<evidence type="ECO:0000256" key="1">
    <source>
        <dbReference type="SAM" id="Coils"/>
    </source>
</evidence>
<feature type="region of interest" description="Disordered" evidence="2">
    <location>
        <begin position="186"/>
        <end position="220"/>
    </location>
</feature>
<feature type="compositionally biased region" description="Polar residues" evidence="2">
    <location>
        <begin position="476"/>
        <end position="503"/>
    </location>
</feature>
<feature type="compositionally biased region" description="Polar residues" evidence="2">
    <location>
        <begin position="245"/>
        <end position="267"/>
    </location>
</feature>
<dbReference type="AlphaFoldDB" id="W2RPR3"/>
<feature type="region of interest" description="Disordered" evidence="2">
    <location>
        <begin position="476"/>
        <end position="515"/>
    </location>
</feature>
<accession>W2RPR3</accession>
<sequence length="1002" mass="111879">MHIPPPPPRGVDTRNTATANRARPLSVSALSQVVTHSGAYNQTRPPIEEVIPSPPAARRAVSADAISNSGSSIPSREPSDAGSSRNGWHPGMPLPGPPPGPPPGASRSQSLDAASGTEEEQKPLQGTARHGQAYRVPLRVPLLSPMPPTPAGWTEDQPMHSYSRSPVPLQIRTTNLDQAGPSRFLPILSESAGDSSSATRSSSGLNRSAAVRDSSVKGLRERRSLRKSITDSDTTNLAALVVDTNNWPSSSRDNGIVNSPAQLSESRVSGKAREDDFRAMDANRPSTSRSASFSRRARADLALSPLQYDHVNSPRSPMPRIHKLQTGSNTPMHGNKPLPTPPLSQKAPTSAQSLMPSSNASLPDFDREYGDKLAADSLNRHRDFLAKESQAANDEERLQIFADYIIGESVLRRRRYSGARQVDILRIRQRLFDENDPAAVAALRPSAATSATEESKSRPETMWWKDFQPALSPIASMSNDEMSSRGRTSSRWWESHTGGSQDDTGPVRRSKRESKYMGLSTSLMNTMLEEADTPSRLPDSGGFLGPEEYPEEKVDPGSFGVYADRERSQDSMTIQGSPGLMDVSRFITLPPPYPRHYPAVNNSHPQLSTYRLTVRSLSDLSEIKSRKARHQISIEALRNEHKQKIGDSRQHFKNNIQAQIAEGSISYAEAAEAEAALRVEEQSANKKCLQAEFDTLQDVVINPLHDMLNDRLVQLNTSIDELSSKILTDAAEHNPDRPQEEGDDTPELLEYLTQLKWLFETRETVHKEIFDLLTERNEKYKEIVVLPYRQANNNEKARETEAFFARDNAERRRVFCEESMQRHQQLYQIVEDNVETGVEMQSSAFWDIAPALVDLLQKLSAQGDVEHWDRLAISEQEYLENPSYHRFPQQYLYTLLDHAEKSSYQFIEGQVNLHCLLHEVKNGRLIAECRKAEVDGQNPADWEEHRMQQEAILTTELKQKVGIIEEQWADALGNALQEAKEKIQSWLQVMGGWEDMENANAE</sequence>
<protein>
    <submittedName>
        <fullName evidence="3">Uncharacterized protein</fullName>
    </submittedName>
</protein>
<feature type="compositionally biased region" description="Low complexity" evidence="2">
    <location>
        <begin position="188"/>
        <end position="208"/>
    </location>
</feature>
<evidence type="ECO:0000256" key="2">
    <source>
        <dbReference type="SAM" id="MobiDB-lite"/>
    </source>
</evidence>
<feature type="region of interest" description="Disordered" evidence="2">
    <location>
        <begin position="245"/>
        <end position="362"/>
    </location>
</feature>
<dbReference type="EMBL" id="KB822723">
    <property type="protein sequence ID" value="ETN37698.1"/>
    <property type="molecule type" value="Genomic_DNA"/>
</dbReference>
<feature type="region of interest" description="Disordered" evidence="2">
    <location>
        <begin position="1"/>
        <end position="165"/>
    </location>
</feature>
<proteinExistence type="predicted"/>
<name>W2RPR3_CYPE1</name>
<reference evidence="3 4" key="1">
    <citation type="submission" date="2013-03" db="EMBL/GenBank/DDBJ databases">
        <title>The Genome Sequence of Phialophora europaea CBS 101466.</title>
        <authorList>
            <consortium name="The Broad Institute Genomics Platform"/>
            <person name="Cuomo C."/>
            <person name="de Hoog S."/>
            <person name="Gorbushina A."/>
            <person name="Walker B."/>
            <person name="Young S.K."/>
            <person name="Zeng Q."/>
            <person name="Gargeya S."/>
            <person name="Fitzgerald M."/>
            <person name="Haas B."/>
            <person name="Abouelleil A."/>
            <person name="Allen A.W."/>
            <person name="Alvarado L."/>
            <person name="Arachchi H.M."/>
            <person name="Berlin A.M."/>
            <person name="Chapman S.B."/>
            <person name="Gainer-Dewar J."/>
            <person name="Goldberg J."/>
            <person name="Griggs A."/>
            <person name="Gujja S."/>
            <person name="Hansen M."/>
            <person name="Howarth C."/>
            <person name="Imamovic A."/>
            <person name="Ireland A."/>
            <person name="Larimer J."/>
            <person name="McCowan C."/>
            <person name="Murphy C."/>
            <person name="Pearson M."/>
            <person name="Poon T.W."/>
            <person name="Priest M."/>
            <person name="Roberts A."/>
            <person name="Saif S."/>
            <person name="Shea T."/>
            <person name="Sisk P."/>
            <person name="Sykes S."/>
            <person name="Wortman J."/>
            <person name="Nusbaum C."/>
            <person name="Birren B."/>
        </authorList>
    </citation>
    <scope>NUCLEOTIDE SEQUENCE [LARGE SCALE GENOMIC DNA]</scope>
    <source>
        <strain evidence="3 4">CBS 101466</strain>
    </source>
</reference>
<feature type="compositionally biased region" description="Pro residues" evidence="2">
    <location>
        <begin position="92"/>
        <end position="104"/>
    </location>
</feature>
<dbReference type="VEuPathDB" id="FungiDB:HMPREF1541_07321"/>
<dbReference type="HOGENOM" id="CLU_002370_0_0_1"/>
<evidence type="ECO:0000313" key="4">
    <source>
        <dbReference type="Proteomes" id="UP000030752"/>
    </source>
</evidence>
<feature type="compositionally biased region" description="Low complexity" evidence="2">
    <location>
        <begin position="56"/>
        <end position="67"/>
    </location>
</feature>
<organism evidence="3 4">
    <name type="scientific">Cyphellophora europaea (strain CBS 101466)</name>
    <name type="common">Phialophora europaea</name>
    <dbReference type="NCBI Taxonomy" id="1220924"/>
    <lineage>
        <taxon>Eukaryota</taxon>
        <taxon>Fungi</taxon>
        <taxon>Dikarya</taxon>
        <taxon>Ascomycota</taxon>
        <taxon>Pezizomycotina</taxon>
        <taxon>Eurotiomycetes</taxon>
        <taxon>Chaetothyriomycetidae</taxon>
        <taxon>Chaetothyriales</taxon>
        <taxon>Cyphellophoraceae</taxon>
        <taxon>Cyphellophora</taxon>
    </lineage>
</organism>
<gene>
    <name evidence="3" type="ORF">HMPREF1541_07321</name>
</gene>
<feature type="coiled-coil region" evidence="1">
    <location>
        <begin position="679"/>
        <end position="725"/>
    </location>
</feature>
<dbReference type="STRING" id="1220924.W2RPR3"/>
<dbReference type="RefSeq" id="XP_008719867.1">
    <property type="nucleotide sequence ID" value="XM_008721645.1"/>
</dbReference>
<dbReference type="InParanoid" id="W2RPR3"/>
<dbReference type="OrthoDB" id="5367052at2759"/>
<dbReference type="GeneID" id="19974660"/>
<feature type="compositionally biased region" description="Polar residues" evidence="2">
    <location>
        <begin position="28"/>
        <end position="44"/>
    </location>
</feature>
<keyword evidence="1" id="KW-0175">Coiled coil</keyword>
<evidence type="ECO:0000313" key="3">
    <source>
        <dbReference type="EMBL" id="ETN37698.1"/>
    </source>
</evidence>
<feature type="compositionally biased region" description="Polar residues" evidence="2">
    <location>
        <begin position="346"/>
        <end position="361"/>
    </location>
</feature>
<feature type="compositionally biased region" description="Basic and acidic residues" evidence="2">
    <location>
        <begin position="271"/>
        <end position="281"/>
    </location>
</feature>
<feature type="compositionally biased region" description="Low complexity" evidence="2">
    <location>
        <begin position="284"/>
        <end position="294"/>
    </location>
</feature>
<dbReference type="Proteomes" id="UP000030752">
    <property type="component" value="Unassembled WGS sequence"/>
</dbReference>
<keyword evidence="4" id="KW-1185">Reference proteome</keyword>
<dbReference type="eggNOG" id="ENOG502QURU">
    <property type="taxonomic scope" value="Eukaryota"/>
</dbReference>